<evidence type="ECO:0000313" key="2">
    <source>
        <dbReference type="EMBL" id="SPD16852.1"/>
    </source>
</evidence>
<reference evidence="2" key="1">
    <citation type="submission" date="2018-02" db="EMBL/GenBank/DDBJ databases">
        <authorList>
            <person name="Cohen D.B."/>
            <person name="Kent A.D."/>
        </authorList>
    </citation>
    <scope>NUCLEOTIDE SEQUENCE</scope>
</reference>
<organism evidence="2">
    <name type="scientific">Fagus sylvatica</name>
    <name type="common">Beechnut</name>
    <dbReference type="NCBI Taxonomy" id="28930"/>
    <lineage>
        <taxon>Eukaryota</taxon>
        <taxon>Viridiplantae</taxon>
        <taxon>Streptophyta</taxon>
        <taxon>Embryophyta</taxon>
        <taxon>Tracheophyta</taxon>
        <taxon>Spermatophyta</taxon>
        <taxon>Magnoliopsida</taxon>
        <taxon>eudicotyledons</taxon>
        <taxon>Gunneridae</taxon>
        <taxon>Pentapetalae</taxon>
        <taxon>rosids</taxon>
        <taxon>fabids</taxon>
        <taxon>Fagales</taxon>
        <taxon>Fagaceae</taxon>
        <taxon>Fagus</taxon>
    </lineage>
</organism>
<protein>
    <submittedName>
        <fullName evidence="2">Uncharacterized protein</fullName>
    </submittedName>
</protein>
<gene>
    <name evidence="2" type="ORF">FSB_LOCUS44734</name>
</gene>
<feature type="compositionally biased region" description="Basic and acidic residues" evidence="1">
    <location>
        <begin position="406"/>
        <end position="417"/>
    </location>
</feature>
<proteinExistence type="predicted"/>
<name>A0A2N9HWW0_FAGSY</name>
<dbReference type="EMBL" id="OIVN01004346">
    <property type="protein sequence ID" value="SPD16852.1"/>
    <property type="molecule type" value="Genomic_DNA"/>
</dbReference>
<evidence type="ECO:0000256" key="1">
    <source>
        <dbReference type="SAM" id="MobiDB-lite"/>
    </source>
</evidence>
<feature type="region of interest" description="Disordered" evidence="1">
    <location>
        <begin position="403"/>
        <end position="422"/>
    </location>
</feature>
<accession>A0A2N9HWW0</accession>
<sequence length="472" mass="52188">MLFFLWGVFRGKRVNCIGSSKKLNIPSLNVLPMDKDIPPAVTTLSENLCAPRHMDDESPASNKSCNVVLTPNAPDQTCVAVCGDCDNNVTPLEQTGLGYQKSLEHQDSILESKSISKIGTSRAQLSQEMRHGSPPLKELSLPERLDAELKTSLQATGKSGFNNGVQTQVHWDTSSDRDNKSSLKILPVGKKEVGILGSICENKIQDRMNGVRDQVKLERKLKEDDGFMDREMVLERDLTNHRKRPYLDLSETAPQTSTGTSQIISWNEMTSMPVDGESAGKRLKLEVGDRGPCSTGRSSGNDNFASQVFDRGPFSSVEKTCDEACDEKVIPEDLGNSERYFFPLDSHRVKDFGLGNNTMLWKKHSSDDDNKVHDGVPNLELALGAETKPANKGMLPFFVGTLGKKNNQDKPPDKVIEPEEDEGVSASLSLSLSFPFPDEEQAVKPVSKAEQLLPKRHNMNPSLVFFDRLLDK</sequence>
<dbReference type="AlphaFoldDB" id="A0A2N9HWW0"/>